<keyword evidence="1" id="KW-0732">Signal</keyword>
<sequence length="251" mass="28681">MGAVGQILILSLMGVQLAWALVKTPSLGRSNTIDPVDMCREIKFVDASRRSATRESVLRDLCEAGVTHVELDDKMKQFAIFNLHRDNFEDAAKWHSGDAKNVIDDPYWTINDVEQLKDTKYHWYTHGLPMWPLPHQAISNTTAKSILPKKKPADWPNYGLATPVYFAAKAWRNQAWSAEEFFQQQPKNSPFKSHKDFHKLAKEVVEKVNGQQVESYSDWPFLRYSLLPMCPLKFPDPMVTSMVGTDVPMDV</sequence>
<accession>A0A3R7MH67</accession>
<keyword evidence="3" id="KW-1185">Reference proteome</keyword>
<evidence type="ECO:0000256" key="1">
    <source>
        <dbReference type="SAM" id="SignalP"/>
    </source>
</evidence>
<dbReference type="AlphaFoldDB" id="A0A3R7MH67"/>
<evidence type="ECO:0000313" key="2">
    <source>
        <dbReference type="EMBL" id="ROT76444.1"/>
    </source>
</evidence>
<reference evidence="2 3" key="2">
    <citation type="submission" date="2019-01" db="EMBL/GenBank/DDBJ databases">
        <title>The decoding of complex shrimp genome reveals the adaptation for benthos swimmer, frequently molting mechanism and breeding impact on genome.</title>
        <authorList>
            <person name="Sun Y."/>
            <person name="Gao Y."/>
            <person name="Yu Y."/>
        </authorList>
    </citation>
    <scope>NUCLEOTIDE SEQUENCE [LARGE SCALE GENOMIC DNA]</scope>
    <source>
        <tissue evidence="2">Muscle</tissue>
    </source>
</reference>
<evidence type="ECO:0000313" key="3">
    <source>
        <dbReference type="Proteomes" id="UP000283509"/>
    </source>
</evidence>
<dbReference type="OrthoDB" id="6361090at2759"/>
<proteinExistence type="predicted"/>
<feature type="signal peptide" evidence="1">
    <location>
        <begin position="1"/>
        <end position="20"/>
    </location>
</feature>
<gene>
    <name evidence="2" type="ORF">C7M84_004970</name>
</gene>
<protein>
    <submittedName>
        <fullName evidence="2">Uncharacterized protein</fullName>
    </submittedName>
</protein>
<reference evidence="2 3" key="1">
    <citation type="submission" date="2018-04" db="EMBL/GenBank/DDBJ databases">
        <authorList>
            <person name="Zhang X."/>
            <person name="Yuan J."/>
            <person name="Li F."/>
            <person name="Xiang J."/>
        </authorList>
    </citation>
    <scope>NUCLEOTIDE SEQUENCE [LARGE SCALE GENOMIC DNA]</scope>
    <source>
        <tissue evidence="2">Muscle</tissue>
    </source>
</reference>
<dbReference type="EMBL" id="QCYY01001661">
    <property type="protein sequence ID" value="ROT76444.1"/>
    <property type="molecule type" value="Genomic_DNA"/>
</dbReference>
<name>A0A3R7MH67_PENVA</name>
<dbReference type="Proteomes" id="UP000283509">
    <property type="component" value="Unassembled WGS sequence"/>
</dbReference>
<feature type="chain" id="PRO_5018719628" evidence="1">
    <location>
        <begin position="21"/>
        <end position="251"/>
    </location>
</feature>
<organism evidence="2 3">
    <name type="scientific">Penaeus vannamei</name>
    <name type="common">Whiteleg shrimp</name>
    <name type="synonym">Litopenaeus vannamei</name>
    <dbReference type="NCBI Taxonomy" id="6689"/>
    <lineage>
        <taxon>Eukaryota</taxon>
        <taxon>Metazoa</taxon>
        <taxon>Ecdysozoa</taxon>
        <taxon>Arthropoda</taxon>
        <taxon>Crustacea</taxon>
        <taxon>Multicrustacea</taxon>
        <taxon>Malacostraca</taxon>
        <taxon>Eumalacostraca</taxon>
        <taxon>Eucarida</taxon>
        <taxon>Decapoda</taxon>
        <taxon>Dendrobranchiata</taxon>
        <taxon>Penaeoidea</taxon>
        <taxon>Penaeidae</taxon>
        <taxon>Penaeus</taxon>
    </lineage>
</organism>
<comment type="caution">
    <text evidence="2">The sequence shown here is derived from an EMBL/GenBank/DDBJ whole genome shotgun (WGS) entry which is preliminary data.</text>
</comment>